<sequence>MGALRDLLLTVVIEDYVQTRRERVRSFGALAEVVAKDRIYRCVIKGLYTIRNNLNFEKKFNLNSYK</sequence>
<name>G0ND49_CAEBE</name>
<evidence type="ECO:0000313" key="2">
    <source>
        <dbReference type="Proteomes" id="UP000008068"/>
    </source>
</evidence>
<protein>
    <submittedName>
        <fullName evidence="1">Uncharacterized protein</fullName>
    </submittedName>
</protein>
<evidence type="ECO:0000313" key="1">
    <source>
        <dbReference type="EMBL" id="EGT58210.1"/>
    </source>
</evidence>
<dbReference type="HOGENOM" id="CLU_2833452_0_0_1"/>
<proteinExistence type="predicted"/>
<dbReference type="AlphaFoldDB" id="G0ND49"/>
<dbReference type="Proteomes" id="UP000008068">
    <property type="component" value="Unassembled WGS sequence"/>
</dbReference>
<gene>
    <name evidence="1" type="ORF">CAEBREN_15244</name>
</gene>
<reference evidence="2" key="1">
    <citation type="submission" date="2011-07" db="EMBL/GenBank/DDBJ databases">
        <authorList>
            <consortium name="Caenorhabditis brenneri Sequencing and Analysis Consortium"/>
            <person name="Wilson R.K."/>
        </authorList>
    </citation>
    <scope>NUCLEOTIDE SEQUENCE [LARGE SCALE GENOMIC DNA]</scope>
    <source>
        <strain evidence="2">PB2801</strain>
    </source>
</reference>
<keyword evidence="2" id="KW-1185">Reference proteome</keyword>
<organism evidence="2">
    <name type="scientific">Caenorhabditis brenneri</name>
    <name type="common">Nematode worm</name>
    <dbReference type="NCBI Taxonomy" id="135651"/>
    <lineage>
        <taxon>Eukaryota</taxon>
        <taxon>Metazoa</taxon>
        <taxon>Ecdysozoa</taxon>
        <taxon>Nematoda</taxon>
        <taxon>Chromadorea</taxon>
        <taxon>Rhabditida</taxon>
        <taxon>Rhabditina</taxon>
        <taxon>Rhabditomorpha</taxon>
        <taxon>Rhabditoidea</taxon>
        <taxon>Rhabditidae</taxon>
        <taxon>Peloderinae</taxon>
        <taxon>Caenorhabditis</taxon>
    </lineage>
</organism>
<dbReference type="InParanoid" id="G0ND49"/>
<dbReference type="EMBL" id="GL379866">
    <property type="protein sequence ID" value="EGT58210.1"/>
    <property type="molecule type" value="Genomic_DNA"/>
</dbReference>
<accession>G0ND49</accession>